<dbReference type="EMBL" id="OX459951">
    <property type="protein sequence ID" value="CAI9157244.1"/>
    <property type="molecule type" value="Genomic_DNA"/>
</dbReference>
<evidence type="ECO:0000313" key="3">
    <source>
        <dbReference type="Proteomes" id="UP001176941"/>
    </source>
</evidence>
<sequence length="121" mass="12575">MANRRWQGDVSGLSFRELALVDKKARGQSGPGSQHGGAPRRRSPPCPPPPPAFGVPAPPSAAHPPESPGSPGVGDRASGPNGPSNSRPVPTRAAERSQGHAPPEPTSPRLKFVQGWRSPMT</sequence>
<organism evidence="2 3">
    <name type="scientific">Rangifer tarandus platyrhynchus</name>
    <name type="common">Svalbard reindeer</name>
    <dbReference type="NCBI Taxonomy" id="3082113"/>
    <lineage>
        <taxon>Eukaryota</taxon>
        <taxon>Metazoa</taxon>
        <taxon>Chordata</taxon>
        <taxon>Craniata</taxon>
        <taxon>Vertebrata</taxon>
        <taxon>Euteleostomi</taxon>
        <taxon>Mammalia</taxon>
        <taxon>Eutheria</taxon>
        <taxon>Laurasiatheria</taxon>
        <taxon>Artiodactyla</taxon>
        <taxon>Ruminantia</taxon>
        <taxon>Pecora</taxon>
        <taxon>Cervidae</taxon>
        <taxon>Odocoileinae</taxon>
        <taxon>Rangifer</taxon>
    </lineage>
</organism>
<evidence type="ECO:0000256" key="1">
    <source>
        <dbReference type="SAM" id="MobiDB-lite"/>
    </source>
</evidence>
<protein>
    <submittedName>
        <fullName evidence="2">Uncharacterized protein</fullName>
    </submittedName>
</protein>
<keyword evidence="3" id="KW-1185">Reference proteome</keyword>
<accession>A0ABN8YBU4</accession>
<evidence type="ECO:0000313" key="2">
    <source>
        <dbReference type="EMBL" id="CAI9157244.1"/>
    </source>
</evidence>
<name>A0ABN8YBU4_RANTA</name>
<feature type="compositionally biased region" description="Pro residues" evidence="1">
    <location>
        <begin position="44"/>
        <end position="68"/>
    </location>
</feature>
<feature type="region of interest" description="Disordered" evidence="1">
    <location>
        <begin position="21"/>
        <end position="121"/>
    </location>
</feature>
<reference evidence="2" key="1">
    <citation type="submission" date="2023-04" db="EMBL/GenBank/DDBJ databases">
        <authorList>
            <consortium name="ELIXIR-Norway"/>
        </authorList>
    </citation>
    <scope>NUCLEOTIDE SEQUENCE [LARGE SCALE GENOMIC DNA]</scope>
</reference>
<proteinExistence type="predicted"/>
<dbReference type="Proteomes" id="UP001176941">
    <property type="component" value="Chromosome 15"/>
</dbReference>
<gene>
    <name evidence="2" type="ORF">MRATA1EN1_LOCUS6206</name>
</gene>